<keyword evidence="2" id="KW-1185">Reference proteome</keyword>
<dbReference type="RefSeq" id="YP_006383753.1">
    <property type="nucleotide sequence ID" value="NC_017984.1"/>
</dbReference>
<reference evidence="1 2" key="2">
    <citation type="submission" date="2012-05" db="EMBL/GenBank/DDBJ databases">
        <authorList>
            <person name="Volozhantsev N."/>
        </authorList>
    </citation>
    <scope>NUCLEOTIDE SEQUENCE [LARGE SCALE GENOMIC DNA]</scope>
</reference>
<dbReference type="GeneID" id="12979079"/>
<evidence type="ECO:0000313" key="1">
    <source>
        <dbReference type="EMBL" id="CCH57711.1"/>
    </source>
</evidence>
<protein>
    <submittedName>
        <fullName evidence="1">Uncharacterized protein</fullName>
    </submittedName>
</protein>
<dbReference type="Proteomes" id="UP000002880">
    <property type="component" value="Segment"/>
</dbReference>
<sequence>MKSKAHLLGLIMKKCGELKFDKNIDAFCNYSAHCNLVEIDVYKDWNNDSNDKIYQASISTDGSWNNRLDASTFYKVLEDLDAIYLGLGIE</sequence>
<dbReference type="KEGG" id="vg:12979079"/>
<proteinExistence type="predicted"/>
<name>I2GUB0_9CAUD</name>
<evidence type="ECO:0000313" key="2">
    <source>
        <dbReference type="Proteomes" id="UP000002880"/>
    </source>
</evidence>
<organism evidence="1 2">
    <name type="scientific">Acinetobacter phage AP22</name>
    <dbReference type="NCBI Taxonomy" id="1187128"/>
    <lineage>
        <taxon>Viruses</taxon>
        <taxon>Duplodnaviria</taxon>
        <taxon>Heunggongvirae</taxon>
        <taxon>Uroviricota</taxon>
        <taxon>Caudoviricetes</taxon>
        <taxon>Obolenskvirus</taxon>
        <taxon>Obolenskvirus AP22</taxon>
    </lineage>
</organism>
<reference evidence="1 2" key="1">
    <citation type="submission" date="2012-05" db="EMBL/GenBank/DDBJ databases">
        <title>The genome sequence of bacteriophage AP22 lytic for Acinetobacter baumannii.</title>
        <authorList>
            <person name="Volozhantsev N.V."/>
            <person name="Popova A.V."/>
            <person name="Bogun A.G."/>
        </authorList>
    </citation>
    <scope>NUCLEOTIDE SEQUENCE [LARGE SCALE GENOMIC DNA]</scope>
</reference>
<accession>I2GUB0</accession>
<dbReference type="EMBL" id="HE806280">
    <property type="protein sequence ID" value="CCH57711.1"/>
    <property type="molecule type" value="Genomic_DNA"/>
</dbReference>